<dbReference type="InterPro" id="IPR036223">
    <property type="entry name" value="CAP_C_sf"/>
</dbReference>
<dbReference type="PROSITE" id="PS51329">
    <property type="entry name" value="C_CAP_COFACTOR_C"/>
    <property type="match status" value="1"/>
</dbReference>
<dbReference type="SMART" id="SM00673">
    <property type="entry name" value="CARP"/>
    <property type="match status" value="2"/>
</dbReference>
<dbReference type="GO" id="GO:0005737">
    <property type="term" value="C:cytoplasm"/>
    <property type="evidence" value="ECO:0007669"/>
    <property type="project" value="TreeGrafter"/>
</dbReference>
<feature type="region of interest" description="Disordered" evidence="2">
    <location>
        <begin position="1"/>
        <end position="43"/>
    </location>
</feature>
<dbReference type="AlphaFoldDB" id="A0A6G3MF59"/>
<feature type="compositionally biased region" description="Polar residues" evidence="2">
    <location>
        <begin position="14"/>
        <end position="35"/>
    </location>
</feature>
<accession>A0A6G3MF59</accession>
<dbReference type="InterPro" id="IPR013912">
    <property type="entry name" value="Adenylate_cyclase-assoc_CAP_C"/>
</dbReference>
<dbReference type="InterPro" id="IPR006599">
    <property type="entry name" value="CARP_motif"/>
</dbReference>
<organism evidence="4">
    <name type="scientific">Henneguya salminicola</name>
    <name type="common">Myxosporean</name>
    <dbReference type="NCBI Taxonomy" id="69463"/>
    <lineage>
        <taxon>Eukaryota</taxon>
        <taxon>Metazoa</taxon>
        <taxon>Cnidaria</taxon>
        <taxon>Myxozoa</taxon>
        <taxon>Myxosporea</taxon>
        <taxon>Bivalvulida</taxon>
        <taxon>Platysporina</taxon>
        <taxon>Myxobolidae</taxon>
        <taxon>Henneguya</taxon>
    </lineage>
</organism>
<dbReference type="Gene3D" id="2.160.20.70">
    <property type="match status" value="1"/>
</dbReference>
<name>A0A6G3MF59_HENSL</name>
<proteinExistence type="inferred from homology"/>
<comment type="similarity">
    <text evidence="1">Belongs to the CAP family.</text>
</comment>
<dbReference type="EMBL" id="GHBP01001095">
    <property type="protein sequence ID" value="NDJ92601.1"/>
    <property type="molecule type" value="Transcribed_RNA"/>
</dbReference>
<sequence>MGCAWNMKGVDVGSTPSSISEPTTASKSTTTSQPPTGKLFSEINKGVGITGGLKKVDDSMKTHKNPNLRASAVVPDTKKSSSKTPTKTEITKTAKKPLFEEQGKRWLIENQKDQLTLQLDKGDKTYCAFIDSCVNSNLLINNKLNMVTILHCKGCQFQFKSGLISAVEITKCQNIKIFIDEFIPFIKLDACDSIQVHLSQKSLATQVMTNTSTSVNVHHVTAKNDYVESPIPELFVSYLKDDKLITEISHTT</sequence>
<evidence type="ECO:0000313" key="4">
    <source>
        <dbReference type="EMBL" id="NDJ92601.1"/>
    </source>
</evidence>
<dbReference type="PANTHER" id="PTHR10652:SF0">
    <property type="entry name" value="ADENYLYL CYCLASE-ASSOCIATED PROTEIN"/>
    <property type="match status" value="1"/>
</dbReference>
<protein>
    <submittedName>
        <fullName evidence="4">Adenylyl cyclase-associated protein (Trinotate prediction)</fullName>
    </submittedName>
</protein>
<dbReference type="GO" id="GO:0019933">
    <property type="term" value="P:cAMP-mediated signaling"/>
    <property type="evidence" value="ECO:0007669"/>
    <property type="project" value="TreeGrafter"/>
</dbReference>
<dbReference type="GO" id="GO:0008179">
    <property type="term" value="F:adenylate cyclase binding"/>
    <property type="evidence" value="ECO:0007669"/>
    <property type="project" value="TreeGrafter"/>
</dbReference>
<dbReference type="InterPro" id="IPR001837">
    <property type="entry name" value="Adenylate_cyclase-assoc_CAP"/>
</dbReference>
<dbReference type="GO" id="GO:0007015">
    <property type="term" value="P:actin filament organization"/>
    <property type="evidence" value="ECO:0007669"/>
    <property type="project" value="TreeGrafter"/>
</dbReference>
<dbReference type="SUPFAM" id="SSF69340">
    <property type="entry name" value="C-terminal domain of adenylylcyclase associated protein"/>
    <property type="match status" value="1"/>
</dbReference>
<dbReference type="InterPro" id="IPR016098">
    <property type="entry name" value="CAP/MinC_C"/>
</dbReference>
<reference evidence="4" key="1">
    <citation type="submission" date="2018-11" db="EMBL/GenBank/DDBJ databases">
        <title>Henneguya salminicola genome and transcriptome.</title>
        <authorList>
            <person name="Yahalomi D."/>
            <person name="Atkinson S.D."/>
            <person name="Neuhof M."/>
            <person name="Chang E.S."/>
            <person name="Philippe H."/>
            <person name="Cartwright P."/>
            <person name="Bartholomew J.L."/>
            <person name="Huchon D."/>
        </authorList>
    </citation>
    <scope>NUCLEOTIDE SEQUENCE</scope>
    <source>
        <strain evidence="4">Hz1</strain>
        <tissue evidence="4">Whole</tissue>
    </source>
</reference>
<evidence type="ECO:0000256" key="1">
    <source>
        <dbReference type="ARBA" id="ARBA00007659"/>
    </source>
</evidence>
<feature type="domain" description="C-CAP/cofactor C-like" evidence="3">
    <location>
        <begin position="85"/>
        <end position="233"/>
    </location>
</feature>
<dbReference type="GO" id="GO:0003779">
    <property type="term" value="F:actin binding"/>
    <property type="evidence" value="ECO:0007669"/>
    <property type="project" value="InterPro"/>
</dbReference>
<dbReference type="PANTHER" id="PTHR10652">
    <property type="entry name" value="ADENYLYL CYCLASE-ASSOCIATED PROTEIN"/>
    <property type="match status" value="1"/>
</dbReference>
<dbReference type="GO" id="GO:0000902">
    <property type="term" value="P:cell morphogenesis"/>
    <property type="evidence" value="ECO:0007669"/>
    <property type="project" value="TreeGrafter"/>
</dbReference>
<evidence type="ECO:0000256" key="2">
    <source>
        <dbReference type="SAM" id="MobiDB-lite"/>
    </source>
</evidence>
<dbReference type="Pfam" id="PF08603">
    <property type="entry name" value="CAP_C"/>
    <property type="match status" value="1"/>
</dbReference>
<dbReference type="InterPro" id="IPR017901">
    <property type="entry name" value="C-CAP_CF_C-like"/>
</dbReference>
<evidence type="ECO:0000259" key="3">
    <source>
        <dbReference type="PROSITE" id="PS51329"/>
    </source>
</evidence>